<dbReference type="Proteomes" id="UP000825051">
    <property type="component" value="Chromosome"/>
</dbReference>
<evidence type="ECO:0000259" key="1">
    <source>
        <dbReference type="Pfam" id="PF18480"/>
    </source>
</evidence>
<evidence type="ECO:0000313" key="2">
    <source>
        <dbReference type="EMBL" id="QYM77618.1"/>
    </source>
</evidence>
<keyword evidence="3" id="KW-1185">Reference proteome</keyword>
<dbReference type="KEGG" id="ole:K0B96_09785"/>
<dbReference type="EMBL" id="CP080507">
    <property type="protein sequence ID" value="QYM77618.1"/>
    <property type="molecule type" value="Genomic_DNA"/>
</dbReference>
<organism evidence="2 3">
    <name type="scientific">Horticoccus luteus</name>
    <dbReference type="NCBI Taxonomy" id="2862869"/>
    <lineage>
        <taxon>Bacteria</taxon>
        <taxon>Pseudomonadati</taxon>
        <taxon>Verrucomicrobiota</taxon>
        <taxon>Opitutia</taxon>
        <taxon>Opitutales</taxon>
        <taxon>Opitutaceae</taxon>
        <taxon>Horticoccus</taxon>
    </lineage>
</organism>
<dbReference type="Pfam" id="PF18480">
    <property type="entry name" value="DUF5615"/>
    <property type="match status" value="1"/>
</dbReference>
<proteinExistence type="predicted"/>
<name>A0A8F9XII3_9BACT</name>
<accession>A0A8F9XII3</accession>
<evidence type="ECO:0000313" key="3">
    <source>
        <dbReference type="Proteomes" id="UP000825051"/>
    </source>
</evidence>
<reference evidence="2" key="1">
    <citation type="submission" date="2021-08" db="EMBL/GenBank/DDBJ databases">
        <title>Genome of a novel bacterium of the phylum Verrucomicrobia, Oleiharenicola sp. KSB-15.</title>
        <authorList>
            <person name="Chung J.-H."/>
            <person name="Ahn J.-H."/>
            <person name="Yoon Y."/>
            <person name="Kim D.-Y."/>
            <person name="An S.-H."/>
            <person name="Park I."/>
            <person name="Yeon J."/>
        </authorList>
    </citation>
    <scope>NUCLEOTIDE SEQUENCE</scope>
    <source>
        <strain evidence="2">KSB-15</strain>
    </source>
</reference>
<gene>
    <name evidence="2" type="ORF">K0B96_09785</name>
</gene>
<dbReference type="AlphaFoldDB" id="A0A8F9XII3"/>
<feature type="domain" description="DUF5615" evidence="1">
    <location>
        <begin position="2"/>
        <end position="37"/>
    </location>
</feature>
<dbReference type="InterPro" id="IPR041049">
    <property type="entry name" value="DUF5615"/>
</dbReference>
<protein>
    <submittedName>
        <fullName evidence="2">DUF5615 family PIN-like protein</fullName>
    </submittedName>
</protein>
<sequence>MVDAQLPPALARWLAEAGCEAQAVREIGLRGAVDGAI</sequence>